<evidence type="ECO:0000313" key="1">
    <source>
        <dbReference type="Proteomes" id="UP000887563"/>
    </source>
</evidence>
<sequence length="87" mass="9987">MSFSRGPHTFQVSTNLFELNRQRLVTELLKNFDQNIKGNYVLLEGGCENTRYNTDADEIAFRQVKIVFSSVPVPLTHEGMVTFSYLL</sequence>
<dbReference type="Gene3D" id="3.40.350.10">
    <property type="entry name" value="Creatinase/prolidase N-terminal domain"/>
    <property type="match status" value="1"/>
</dbReference>
<evidence type="ECO:0000313" key="2">
    <source>
        <dbReference type="WBParaSite" id="Minc3s00514g13575"/>
    </source>
</evidence>
<accession>A0A914LGU1</accession>
<reference evidence="2" key="1">
    <citation type="submission" date="2022-11" db="UniProtKB">
        <authorList>
            <consortium name="WormBaseParasite"/>
        </authorList>
    </citation>
    <scope>IDENTIFICATION</scope>
</reference>
<organism evidence="1 2">
    <name type="scientific">Meloidogyne incognita</name>
    <name type="common">Southern root-knot nematode worm</name>
    <name type="synonym">Oxyuris incognita</name>
    <dbReference type="NCBI Taxonomy" id="6306"/>
    <lineage>
        <taxon>Eukaryota</taxon>
        <taxon>Metazoa</taxon>
        <taxon>Ecdysozoa</taxon>
        <taxon>Nematoda</taxon>
        <taxon>Chromadorea</taxon>
        <taxon>Rhabditida</taxon>
        <taxon>Tylenchina</taxon>
        <taxon>Tylenchomorpha</taxon>
        <taxon>Tylenchoidea</taxon>
        <taxon>Meloidogynidae</taxon>
        <taxon>Meloidogyninae</taxon>
        <taxon>Meloidogyne</taxon>
        <taxon>Meloidogyne incognita group</taxon>
    </lineage>
</organism>
<keyword evidence="1" id="KW-1185">Reference proteome</keyword>
<proteinExistence type="predicted"/>
<dbReference type="WBParaSite" id="Minc3s00514g13575">
    <property type="protein sequence ID" value="Minc3s00514g13575"/>
    <property type="gene ID" value="Minc3s00514g13575"/>
</dbReference>
<protein>
    <submittedName>
        <fullName evidence="2">Uncharacterized protein</fullName>
    </submittedName>
</protein>
<dbReference type="Proteomes" id="UP000887563">
    <property type="component" value="Unplaced"/>
</dbReference>
<dbReference type="AlphaFoldDB" id="A0A914LGU1"/>
<name>A0A914LGU1_MELIC</name>
<dbReference type="InterPro" id="IPR029149">
    <property type="entry name" value="Creatin/AminoP/Spt16_N"/>
</dbReference>